<keyword evidence="8" id="KW-0238">DNA-binding</keyword>
<evidence type="ECO:0000256" key="7">
    <source>
        <dbReference type="ARBA" id="ARBA00022932"/>
    </source>
</evidence>
<dbReference type="EMBL" id="JAWNGA010000008">
    <property type="protein sequence ID" value="MDY5133219.1"/>
    <property type="molecule type" value="Genomic_DNA"/>
</dbReference>
<dbReference type="Pfam" id="PF02767">
    <property type="entry name" value="DNA_pol3_beta_2"/>
    <property type="match status" value="1"/>
</dbReference>
<dbReference type="GO" id="GO:0003677">
    <property type="term" value="F:DNA binding"/>
    <property type="evidence" value="ECO:0007669"/>
    <property type="project" value="UniProtKB-UniRule"/>
</dbReference>
<keyword evidence="3 9" id="KW-0963">Cytoplasm</keyword>
<evidence type="ECO:0000313" key="16">
    <source>
        <dbReference type="Proteomes" id="UP001281731"/>
    </source>
</evidence>
<evidence type="ECO:0000313" key="13">
    <source>
        <dbReference type="EMBL" id="MDY5133219.1"/>
    </source>
</evidence>
<dbReference type="CDD" id="cd00140">
    <property type="entry name" value="beta_clamp"/>
    <property type="match status" value="1"/>
</dbReference>
<dbReference type="GO" id="GO:0005737">
    <property type="term" value="C:cytoplasm"/>
    <property type="evidence" value="ECO:0007669"/>
    <property type="project" value="UniProtKB-SubCell"/>
</dbReference>
<evidence type="ECO:0000259" key="12">
    <source>
        <dbReference type="Pfam" id="PF02768"/>
    </source>
</evidence>
<comment type="similarity">
    <text evidence="2 9">Belongs to the beta sliding clamp family.</text>
</comment>
<dbReference type="PIRSF" id="PIRSF000804">
    <property type="entry name" value="DNA_pol_III_b"/>
    <property type="match status" value="1"/>
</dbReference>
<gene>
    <name evidence="14" type="primary">dnaN</name>
    <name evidence="14" type="ORF">R6G80_06940</name>
    <name evidence="13" type="ORF">R6G86_05630</name>
</gene>
<dbReference type="EMBL" id="JAWNGC010000009">
    <property type="protein sequence ID" value="MDY5155452.1"/>
    <property type="molecule type" value="Genomic_DNA"/>
</dbReference>
<dbReference type="SUPFAM" id="SSF55979">
    <property type="entry name" value="DNA clamp"/>
    <property type="match status" value="3"/>
</dbReference>
<dbReference type="Pfam" id="PF02768">
    <property type="entry name" value="DNA_pol3_beta_3"/>
    <property type="match status" value="1"/>
</dbReference>
<evidence type="ECO:0000256" key="2">
    <source>
        <dbReference type="ARBA" id="ARBA00010752"/>
    </source>
</evidence>
<dbReference type="GO" id="GO:0006271">
    <property type="term" value="P:DNA strand elongation involved in DNA replication"/>
    <property type="evidence" value="ECO:0007669"/>
    <property type="project" value="TreeGrafter"/>
</dbReference>
<dbReference type="GO" id="GO:0008408">
    <property type="term" value="F:3'-5' exonuclease activity"/>
    <property type="evidence" value="ECO:0007669"/>
    <property type="project" value="InterPro"/>
</dbReference>
<evidence type="ECO:0000256" key="1">
    <source>
        <dbReference type="ARBA" id="ARBA00004496"/>
    </source>
</evidence>
<comment type="subcellular location">
    <subcellularLocation>
        <location evidence="1 9">Cytoplasm</location>
    </subcellularLocation>
</comment>
<evidence type="ECO:0000256" key="8">
    <source>
        <dbReference type="ARBA" id="ARBA00023125"/>
    </source>
</evidence>
<comment type="function">
    <text evidence="9">Confers DNA tethering and processivity to DNA polymerases and other proteins. Acts as a clamp, forming a ring around DNA (a reaction catalyzed by the clamp-loading complex) which diffuses in an ATP-independent manner freely and bidirectionally along dsDNA. Initially characterized for its ability to contact the catalytic subunit of DNA polymerase III (Pol III), a complex, multichain enzyme responsible for most of the replicative synthesis in bacteria; Pol III exhibits 3'-5' exonuclease proofreading activity. The beta chain is required for initiation of replication as well as for processivity of DNA replication.</text>
</comment>
<evidence type="ECO:0000313" key="15">
    <source>
        <dbReference type="Proteomes" id="UP001275049"/>
    </source>
</evidence>
<dbReference type="SMART" id="SM00480">
    <property type="entry name" value="POL3Bc"/>
    <property type="match status" value="1"/>
</dbReference>
<dbReference type="Pfam" id="PF00712">
    <property type="entry name" value="DNA_pol3_beta"/>
    <property type="match status" value="1"/>
</dbReference>
<accession>A0AAW9HNV5</accession>
<keyword evidence="5 9" id="KW-0548">Nucleotidyltransferase</keyword>
<organism evidence="14 16">
    <name type="scientific">Actinotignum urinale</name>
    <dbReference type="NCBI Taxonomy" id="190146"/>
    <lineage>
        <taxon>Bacteria</taxon>
        <taxon>Bacillati</taxon>
        <taxon>Actinomycetota</taxon>
        <taxon>Actinomycetes</taxon>
        <taxon>Actinomycetales</taxon>
        <taxon>Actinomycetaceae</taxon>
        <taxon>Actinotignum</taxon>
    </lineage>
</organism>
<dbReference type="GO" id="GO:0009360">
    <property type="term" value="C:DNA polymerase III complex"/>
    <property type="evidence" value="ECO:0007669"/>
    <property type="project" value="InterPro"/>
</dbReference>
<feature type="domain" description="DNA polymerase III beta sliding clamp central" evidence="11">
    <location>
        <begin position="128"/>
        <end position="246"/>
    </location>
</feature>
<dbReference type="GO" id="GO:0003887">
    <property type="term" value="F:DNA-directed DNA polymerase activity"/>
    <property type="evidence" value="ECO:0007669"/>
    <property type="project" value="UniProtKB-UniRule"/>
</dbReference>
<dbReference type="InterPro" id="IPR046938">
    <property type="entry name" value="DNA_clamp_sf"/>
</dbReference>
<reference evidence="14 15" key="1">
    <citation type="submission" date="2023-10" db="EMBL/GenBank/DDBJ databases">
        <title>Whole Genome based description of the genera Actinobaculum and Actinotignum reveals a complex phylogenetic relationship within the species included in the genus Actinotignum.</title>
        <authorList>
            <person name="Jensen C.S."/>
            <person name="Dargis R."/>
            <person name="Kemp M."/>
            <person name="Christensen J.J."/>
        </authorList>
    </citation>
    <scope>NUCLEOTIDE SEQUENCE</scope>
    <source>
        <strain evidence="14">SLA_B511</strain>
        <strain evidence="13 15">SLA_B974</strain>
    </source>
</reference>
<dbReference type="Gene3D" id="3.10.150.10">
    <property type="entry name" value="DNA Polymerase III, subunit A, domain 2"/>
    <property type="match status" value="3"/>
</dbReference>
<evidence type="ECO:0000256" key="5">
    <source>
        <dbReference type="ARBA" id="ARBA00022695"/>
    </source>
</evidence>
<dbReference type="PANTHER" id="PTHR30478">
    <property type="entry name" value="DNA POLYMERASE III SUBUNIT BETA"/>
    <property type="match status" value="1"/>
</dbReference>
<evidence type="ECO:0000259" key="10">
    <source>
        <dbReference type="Pfam" id="PF00712"/>
    </source>
</evidence>
<dbReference type="InterPro" id="IPR001001">
    <property type="entry name" value="DNA_polIII_beta"/>
</dbReference>
<proteinExistence type="inferred from homology"/>
<comment type="caution">
    <text evidence="14">The sequence shown here is derived from an EMBL/GenBank/DDBJ whole genome shotgun (WGS) entry which is preliminary data.</text>
</comment>
<name>A0AAW9HNV5_9ACTO</name>
<keyword evidence="6 9" id="KW-0235">DNA replication</keyword>
<dbReference type="Proteomes" id="UP001275049">
    <property type="component" value="Unassembled WGS sequence"/>
</dbReference>
<comment type="subunit">
    <text evidence="9">Forms a ring-shaped head-to-tail homodimer around DNA.</text>
</comment>
<keyword evidence="7 9" id="KW-0239">DNA-directed DNA polymerase</keyword>
<dbReference type="AlphaFoldDB" id="A0AAW9HNV5"/>
<evidence type="ECO:0000256" key="6">
    <source>
        <dbReference type="ARBA" id="ARBA00022705"/>
    </source>
</evidence>
<keyword evidence="15" id="KW-1185">Reference proteome</keyword>
<evidence type="ECO:0000256" key="3">
    <source>
        <dbReference type="ARBA" id="ARBA00022490"/>
    </source>
</evidence>
<protein>
    <recommendedName>
        <fullName evidence="9">Beta sliding clamp</fullName>
    </recommendedName>
</protein>
<evidence type="ECO:0000256" key="9">
    <source>
        <dbReference type="PIRNR" id="PIRNR000804"/>
    </source>
</evidence>
<dbReference type="InterPro" id="IPR022637">
    <property type="entry name" value="DNA_polIII_beta_cen"/>
</dbReference>
<feature type="domain" description="DNA polymerase III beta sliding clamp N-terminal" evidence="10">
    <location>
        <begin position="1"/>
        <end position="117"/>
    </location>
</feature>
<dbReference type="InterPro" id="IPR022634">
    <property type="entry name" value="DNA_polIII_beta_N"/>
</dbReference>
<dbReference type="PANTHER" id="PTHR30478:SF0">
    <property type="entry name" value="BETA SLIDING CLAMP"/>
    <property type="match status" value="1"/>
</dbReference>
<dbReference type="Proteomes" id="UP001281731">
    <property type="component" value="Unassembled WGS sequence"/>
</dbReference>
<keyword evidence="4 9" id="KW-0808">Transferase</keyword>
<dbReference type="NCBIfam" id="TIGR00663">
    <property type="entry name" value="dnan"/>
    <property type="match status" value="1"/>
</dbReference>
<dbReference type="RefSeq" id="WP_022866918.1">
    <property type="nucleotide sequence ID" value="NZ_CAMYCL010000004.1"/>
</dbReference>
<dbReference type="InterPro" id="IPR022635">
    <property type="entry name" value="DNA_polIII_beta_C"/>
</dbReference>
<feature type="domain" description="DNA polymerase III beta sliding clamp C-terminal" evidence="12">
    <location>
        <begin position="248"/>
        <end position="360"/>
    </location>
</feature>
<sequence length="376" mass="41320">MKIRCEHDVFSEAVTWAARTIPTRPSLPILSGIKLDASEDGTIALSSYDPDITSYVEIFGEVIEPGTILIHGRLLSEYVRALPKQQILLSSEGGKLDIVCGSSRMSMTSMPIEDYPQQAELNGLSGTINGADFHNAVAQTVVAASNDDTLPLLVSLCIEIKGEKISLTATDRYRLAISELSWKPEDPTMEAKILVRGSRLSDIAKSLGTIGDVKITLDTSGRTGMIGFETRGRKNIARLIDGDYPQVRQLFPDSFNGYAVVDRIAMLDALKRARLVVEKHAAVVLNFVEGQLILRGGQNDNAQTSEEIEAYLSCDPITMAFNPSYLQDGLTSLSDPYVRLSFTSESRPVVITGQDDKDSEDNTDYRLLLMPIHQYK</sequence>
<evidence type="ECO:0000259" key="11">
    <source>
        <dbReference type="Pfam" id="PF02767"/>
    </source>
</evidence>
<evidence type="ECO:0000313" key="14">
    <source>
        <dbReference type="EMBL" id="MDY5155452.1"/>
    </source>
</evidence>
<evidence type="ECO:0000256" key="4">
    <source>
        <dbReference type="ARBA" id="ARBA00022679"/>
    </source>
</evidence>